<name>A0A9P4X182_9PLEO</name>
<protein>
    <submittedName>
        <fullName evidence="1">Uncharacterized protein</fullName>
    </submittedName>
</protein>
<reference evidence="1" key="1">
    <citation type="submission" date="2019-04" db="EMBL/GenBank/DDBJ databases">
        <title>Sequencing of skin fungus with MAO and IRED activity.</title>
        <authorList>
            <person name="Marsaioli A.J."/>
            <person name="Bonatto J.M.C."/>
            <person name="Reis Junior O."/>
        </authorList>
    </citation>
    <scope>NUCLEOTIDE SEQUENCE</scope>
    <source>
        <strain evidence="1">28M1</strain>
    </source>
</reference>
<accession>A0A9P4X182</accession>
<gene>
    <name evidence="1" type="ORF">E8E12_011530</name>
</gene>
<evidence type="ECO:0000313" key="2">
    <source>
        <dbReference type="Proteomes" id="UP000758155"/>
    </source>
</evidence>
<dbReference type="Proteomes" id="UP000758155">
    <property type="component" value="Unassembled WGS sequence"/>
</dbReference>
<comment type="caution">
    <text evidence="1">The sequence shown here is derived from an EMBL/GenBank/DDBJ whole genome shotgun (WGS) entry which is preliminary data.</text>
</comment>
<evidence type="ECO:0000313" key="1">
    <source>
        <dbReference type="EMBL" id="KAF3047167.1"/>
    </source>
</evidence>
<dbReference type="AlphaFoldDB" id="A0A9P4X182"/>
<dbReference type="EMBL" id="SWKV01000003">
    <property type="protein sequence ID" value="KAF3047167.1"/>
    <property type="molecule type" value="Genomic_DNA"/>
</dbReference>
<organism evidence="1 2">
    <name type="scientific">Didymella heteroderae</name>
    <dbReference type="NCBI Taxonomy" id="1769908"/>
    <lineage>
        <taxon>Eukaryota</taxon>
        <taxon>Fungi</taxon>
        <taxon>Dikarya</taxon>
        <taxon>Ascomycota</taxon>
        <taxon>Pezizomycotina</taxon>
        <taxon>Dothideomycetes</taxon>
        <taxon>Pleosporomycetidae</taxon>
        <taxon>Pleosporales</taxon>
        <taxon>Pleosporineae</taxon>
        <taxon>Didymellaceae</taxon>
        <taxon>Didymella</taxon>
    </lineage>
</organism>
<sequence>MKIDEILKKATAAQGDSQRGVFESLVAHYRMMPDLMEVPVEIAVMKLSDVFWNPLRDSMIDVTAAEKGNAKHKTWIQRHERRSYRL</sequence>
<keyword evidence="2" id="KW-1185">Reference proteome</keyword>
<proteinExistence type="predicted"/>